<dbReference type="RefSeq" id="XP_040627296.1">
    <property type="nucleotide sequence ID" value="XM_040768819.1"/>
</dbReference>
<name>M5FVP3_DACPD</name>
<protein>
    <submittedName>
        <fullName evidence="1">Uncharacterized protein</fullName>
    </submittedName>
</protein>
<sequence length="279" mass="31502">MRDAYFTSVSGYCALTSPDSIRATLRDLAIQAQSTQAWLHEAYKVLVEGEEEQTTTKPSPTYKLLMYRSRNNVEDVADFRRPDSLVYRNMAGSEYPLGDWLGVALALLSNGHGPCDWAESNAVLYTSHIWGRFLYPDCGSPRVSAIAYVEKDDLQFETPLASITIPLTKLEQLAITRLRNIIQNILFRQMTTLQPLIPKPRRWMDVTEQIPEAAYGAKSAQLLLRQACLRKLMSDADARRIEGCIKVTEQTGMLMGTEVHGRAPWCQCAEYGIIAHLLW</sequence>
<gene>
    <name evidence="1" type="ORF">DACRYDRAFT_109126</name>
</gene>
<dbReference type="GeneID" id="63683881"/>
<organism evidence="1 2">
    <name type="scientific">Dacryopinax primogenitus (strain DJM 731)</name>
    <name type="common">Brown rot fungus</name>
    <dbReference type="NCBI Taxonomy" id="1858805"/>
    <lineage>
        <taxon>Eukaryota</taxon>
        <taxon>Fungi</taxon>
        <taxon>Dikarya</taxon>
        <taxon>Basidiomycota</taxon>
        <taxon>Agaricomycotina</taxon>
        <taxon>Dacrymycetes</taxon>
        <taxon>Dacrymycetales</taxon>
        <taxon>Dacrymycetaceae</taxon>
        <taxon>Dacryopinax</taxon>
    </lineage>
</organism>
<dbReference type="HOGENOM" id="CLU_997548_0_0_1"/>
<proteinExistence type="predicted"/>
<evidence type="ECO:0000313" key="1">
    <source>
        <dbReference type="EMBL" id="EJU00399.1"/>
    </source>
</evidence>
<reference evidence="1 2" key="1">
    <citation type="journal article" date="2012" name="Science">
        <title>The Paleozoic origin of enzymatic lignin decomposition reconstructed from 31 fungal genomes.</title>
        <authorList>
            <person name="Floudas D."/>
            <person name="Binder M."/>
            <person name="Riley R."/>
            <person name="Barry K."/>
            <person name="Blanchette R.A."/>
            <person name="Henrissat B."/>
            <person name="Martinez A.T."/>
            <person name="Otillar R."/>
            <person name="Spatafora J.W."/>
            <person name="Yadav J.S."/>
            <person name="Aerts A."/>
            <person name="Benoit I."/>
            <person name="Boyd A."/>
            <person name="Carlson A."/>
            <person name="Copeland A."/>
            <person name="Coutinho P.M."/>
            <person name="de Vries R.P."/>
            <person name="Ferreira P."/>
            <person name="Findley K."/>
            <person name="Foster B."/>
            <person name="Gaskell J."/>
            <person name="Glotzer D."/>
            <person name="Gorecki P."/>
            <person name="Heitman J."/>
            <person name="Hesse C."/>
            <person name="Hori C."/>
            <person name="Igarashi K."/>
            <person name="Jurgens J.A."/>
            <person name="Kallen N."/>
            <person name="Kersten P."/>
            <person name="Kohler A."/>
            <person name="Kuees U."/>
            <person name="Kumar T.K.A."/>
            <person name="Kuo A."/>
            <person name="LaButti K."/>
            <person name="Larrondo L.F."/>
            <person name="Lindquist E."/>
            <person name="Ling A."/>
            <person name="Lombard V."/>
            <person name="Lucas S."/>
            <person name="Lundell T."/>
            <person name="Martin R."/>
            <person name="McLaughlin D.J."/>
            <person name="Morgenstern I."/>
            <person name="Morin E."/>
            <person name="Murat C."/>
            <person name="Nagy L.G."/>
            <person name="Nolan M."/>
            <person name="Ohm R.A."/>
            <person name="Patyshakuliyeva A."/>
            <person name="Rokas A."/>
            <person name="Ruiz-Duenas F.J."/>
            <person name="Sabat G."/>
            <person name="Salamov A."/>
            <person name="Samejima M."/>
            <person name="Schmutz J."/>
            <person name="Slot J.C."/>
            <person name="St John F."/>
            <person name="Stenlid J."/>
            <person name="Sun H."/>
            <person name="Sun S."/>
            <person name="Syed K."/>
            <person name="Tsang A."/>
            <person name="Wiebenga A."/>
            <person name="Young D."/>
            <person name="Pisabarro A."/>
            <person name="Eastwood D.C."/>
            <person name="Martin F."/>
            <person name="Cullen D."/>
            <person name="Grigoriev I.V."/>
            <person name="Hibbett D.S."/>
        </authorList>
    </citation>
    <scope>NUCLEOTIDE SEQUENCE [LARGE SCALE GENOMIC DNA]</scope>
    <source>
        <strain evidence="1 2">DJM-731 SS1</strain>
    </source>
</reference>
<dbReference type="AlphaFoldDB" id="M5FVP3"/>
<evidence type="ECO:0000313" key="2">
    <source>
        <dbReference type="Proteomes" id="UP000030653"/>
    </source>
</evidence>
<accession>M5FVP3</accession>
<keyword evidence="2" id="KW-1185">Reference proteome</keyword>
<dbReference type="Proteomes" id="UP000030653">
    <property type="component" value="Unassembled WGS sequence"/>
</dbReference>
<dbReference type="EMBL" id="JH795867">
    <property type="protein sequence ID" value="EJU00399.1"/>
    <property type="molecule type" value="Genomic_DNA"/>
</dbReference>